<sequence>MRGTARAERAGRPDAPSVDSRGGGPEPLRYPPRLRPMNIGLPFSDAVRIQLSREQHPYASIGAGTLETEAPRSSNSCLGDNALSRTVDAHLARSEKSTSNLPRLISTTQWYSGNENNRPNCKEQWQLSIPLHKKPLGWRLFGVCSNNSFSGVRTHRLNYL</sequence>
<accession>A0AAD8UZN1</accession>
<dbReference type="EMBL" id="JAHLJV010000117">
    <property type="protein sequence ID" value="KAK1569959.1"/>
    <property type="molecule type" value="Genomic_DNA"/>
</dbReference>
<feature type="region of interest" description="Disordered" evidence="1">
    <location>
        <begin position="1"/>
        <end position="35"/>
    </location>
</feature>
<proteinExistence type="predicted"/>
<reference evidence="2" key="1">
    <citation type="submission" date="2021-06" db="EMBL/GenBank/DDBJ databases">
        <title>Comparative genomics, transcriptomics and evolutionary studies reveal genomic signatures of adaptation to plant cell wall in hemibiotrophic fungi.</title>
        <authorList>
            <consortium name="DOE Joint Genome Institute"/>
            <person name="Baroncelli R."/>
            <person name="Diaz J.F."/>
            <person name="Benocci T."/>
            <person name="Peng M."/>
            <person name="Battaglia E."/>
            <person name="Haridas S."/>
            <person name="Andreopoulos W."/>
            <person name="Labutti K."/>
            <person name="Pangilinan J."/>
            <person name="Floch G.L."/>
            <person name="Makela M.R."/>
            <person name="Henrissat B."/>
            <person name="Grigoriev I.V."/>
            <person name="Crouch J.A."/>
            <person name="De Vries R.P."/>
            <person name="Sukno S.A."/>
            <person name="Thon M.R."/>
        </authorList>
    </citation>
    <scope>NUCLEOTIDE SEQUENCE</scope>
    <source>
        <strain evidence="2">CBS 125086</strain>
    </source>
</reference>
<dbReference type="GeneID" id="85448745"/>
<evidence type="ECO:0000313" key="2">
    <source>
        <dbReference type="EMBL" id="KAK1569959.1"/>
    </source>
</evidence>
<dbReference type="RefSeq" id="XP_060408146.1">
    <property type="nucleotide sequence ID" value="XM_060564505.1"/>
</dbReference>
<evidence type="ECO:0000313" key="3">
    <source>
        <dbReference type="Proteomes" id="UP001230504"/>
    </source>
</evidence>
<gene>
    <name evidence="2" type="ORF">LY79DRAFT_678580</name>
</gene>
<protein>
    <submittedName>
        <fullName evidence="2">Uncharacterized protein</fullName>
    </submittedName>
</protein>
<comment type="caution">
    <text evidence="2">The sequence shown here is derived from an EMBL/GenBank/DDBJ whole genome shotgun (WGS) entry which is preliminary data.</text>
</comment>
<name>A0AAD8UZN1_9PEZI</name>
<dbReference type="Proteomes" id="UP001230504">
    <property type="component" value="Unassembled WGS sequence"/>
</dbReference>
<dbReference type="AlphaFoldDB" id="A0AAD8UZN1"/>
<evidence type="ECO:0000256" key="1">
    <source>
        <dbReference type="SAM" id="MobiDB-lite"/>
    </source>
</evidence>
<feature type="compositionally biased region" description="Basic and acidic residues" evidence="1">
    <location>
        <begin position="1"/>
        <end position="12"/>
    </location>
</feature>
<organism evidence="2 3">
    <name type="scientific">Colletotrichum navitas</name>
    <dbReference type="NCBI Taxonomy" id="681940"/>
    <lineage>
        <taxon>Eukaryota</taxon>
        <taxon>Fungi</taxon>
        <taxon>Dikarya</taxon>
        <taxon>Ascomycota</taxon>
        <taxon>Pezizomycotina</taxon>
        <taxon>Sordariomycetes</taxon>
        <taxon>Hypocreomycetidae</taxon>
        <taxon>Glomerellales</taxon>
        <taxon>Glomerellaceae</taxon>
        <taxon>Colletotrichum</taxon>
        <taxon>Colletotrichum graminicola species complex</taxon>
    </lineage>
</organism>
<keyword evidence="3" id="KW-1185">Reference proteome</keyword>